<name>A0A8A1V430_STRR1</name>
<geneLocation type="plasmid" evidence="1 2">
    <name>pSRP1</name>
</geneLocation>
<accession>A0A8A1V430</accession>
<protein>
    <submittedName>
        <fullName evidence="1">Uncharacterized protein</fullName>
    </submittedName>
</protein>
<reference evidence="1" key="2">
    <citation type="submission" date="2020-01" db="EMBL/GenBank/DDBJ databases">
        <authorList>
            <person name="Algora L."/>
            <person name="Schniete J.K."/>
            <person name="MacFadyen A."/>
            <person name="Hoskisson P.A."/>
            <person name="Hunter I.S."/>
            <person name="Herron P.R."/>
        </authorList>
    </citation>
    <scope>NUCLEOTIDE SEQUENCE</scope>
    <source>
        <strain evidence="1">ATCC 10970</strain>
        <plasmid evidence="1">pSRP1</plasmid>
    </source>
</reference>
<dbReference type="EMBL" id="CP048262">
    <property type="protein sequence ID" value="QST86749.1"/>
    <property type="molecule type" value="Genomic_DNA"/>
</dbReference>
<reference evidence="1" key="3">
    <citation type="journal article" date="2021" name="bioRxiv">
        <title>Bilateral symmetry of linear streptomycete chromosomes.</title>
        <authorList>
            <person name="Algora-Gallardo L."/>
            <person name="Schniete J.K."/>
            <person name="Mark D.R."/>
            <person name="Hunter I.S."/>
            <person name="Herron P.R."/>
        </authorList>
    </citation>
    <scope>NUCLEOTIDE SEQUENCE</scope>
    <source>
        <strain evidence="1">ATCC 10970</strain>
        <plasmid evidence="1">pSRP1</plasmid>
    </source>
</reference>
<evidence type="ECO:0000313" key="2">
    <source>
        <dbReference type="Proteomes" id="UP000011074"/>
    </source>
</evidence>
<dbReference type="Proteomes" id="UP000011074">
    <property type="component" value="Plasmid pSRP1"/>
</dbReference>
<dbReference type="RefSeq" id="WP_129820808.1">
    <property type="nucleotide sequence ID" value="NZ_CP048262.1"/>
</dbReference>
<gene>
    <name evidence="1" type="ORF">SRIM_041870</name>
</gene>
<dbReference type="AlphaFoldDB" id="A0A8A1V430"/>
<reference evidence="1" key="1">
    <citation type="submission" date="2012-12" db="EMBL/GenBank/DDBJ databases">
        <authorList>
            <person name="Pethick F.E."/>
            <person name="MacFadyen A.C."/>
            <person name="Tang Z."/>
            <person name="Sangal V."/>
            <person name="Tze-Tze L."/>
            <person name="Chu J."/>
            <person name="Guo M."/>
            <person name="Kirby R."/>
            <person name="Hoskisson P.A."/>
            <person name="Herron P.R."/>
            <person name="Hunter I.S."/>
        </authorList>
    </citation>
    <scope>NUCLEOTIDE SEQUENCE</scope>
    <source>
        <strain evidence="1">ATCC 10970</strain>
        <plasmid evidence="1">pSRP1</plasmid>
    </source>
</reference>
<organism evidence="1 2">
    <name type="scientific">Streptomyces rimosus subsp. rimosus (strain ATCC 10970 / DSM 40260 / JCM 4667 / NRRL 2234)</name>
    <dbReference type="NCBI Taxonomy" id="1265868"/>
    <lineage>
        <taxon>Bacteria</taxon>
        <taxon>Bacillati</taxon>
        <taxon>Actinomycetota</taxon>
        <taxon>Actinomycetes</taxon>
        <taxon>Kitasatosporales</taxon>
        <taxon>Streptomycetaceae</taxon>
        <taxon>Streptomyces</taxon>
    </lineage>
</organism>
<sequence length="300" mass="33448">MATVPAARDPEVRGLDAVARLVPTWASSRGLALVPVIPETYDEGMPTVHLTAEQMTPEAFTDLAATAGAHLLYSCQETFDLASLELDEDEEQRLDAHARERMDAVRRRAAAYQGRCHDLRLVFAADGVLHYWSAEPAAWYAAISAEIDEVLSVLDEEGVETRDHPPVDQPVRLSEKEITQLVMQLRETSEFREAASQAQRQRIVRRLVGPRVANYWEVVERAGDAVDAASSEAFAELEAQLSTLADELLSDPEFRESRAKARKFHTVAFLKGRSGGYKPPTRLVEILLDQVAKKTRAEKR</sequence>
<dbReference type="GeneID" id="66860684"/>
<proteinExistence type="predicted"/>
<keyword evidence="1" id="KW-0614">Plasmid</keyword>
<evidence type="ECO:0000313" key="1">
    <source>
        <dbReference type="EMBL" id="QST86749.1"/>
    </source>
</evidence>